<evidence type="ECO:0000256" key="5">
    <source>
        <dbReference type="ARBA" id="ARBA00022723"/>
    </source>
</evidence>
<dbReference type="SUPFAM" id="SSF81301">
    <property type="entry name" value="Nucleotidyltransferase"/>
    <property type="match status" value="1"/>
</dbReference>
<evidence type="ECO:0000313" key="13">
    <source>
        <dbReference type="EMBL" id="SUZ60364.1"/>
    </source>
</evidence>
<evidence type="ECO:0000256" key="1">
    <source>
        <dbReference type="ARBA" id="ARBA00001946"/>
    </source>
</evidence>
<feature type="domain" description="tRNA nucleotidyltransferase/poly(A) polymerase RNA and SrmB- binding" evidence="12">
    <location>
        <begin position="151"/>
        <end position="212"/>
    </location>
</feature>
<dbReference type="GO" id="GO:0005524">
    <property type="term" value="F:ATP binding"/>
    <property type="evidence" value="ECO:0007669"/>
    <property type="project" value="UniProtKB-KW"/>
</dbReference>
<dbReference type="InterPro" id="IPR050124">
    <property type="entry name" value="tRNA_CCA-adding_enzyme"/>
</dbReference>
<evidence type="ECO:0000259" key="12">
    <source>
        <dbReference type="Pfam" id="PF12627"/>
    </source>
</evidence>
<name>A0A381P1J7_9ZZZZ</name>
<dbReference type="PANTHER" id="PTHR47545">
    <property type="entry name" value="MULTIFUNCTIONAL CCA PROTEIN"/>
    <property type="match status" value="1"/>
</dbReference>
<dbReference type="AlphaFoldDB" id="A0A381P1J7"/>
<dbReference type="Pfam" id="PF12627">
    <property type="entry name" value="PolyA_pol_RNAbd"/>
    <property type="match status" value="1"/>
</dbReference>
<protein>
    <recommendedName>
        <fullName evidence="14">Poly A polymerase head domain-containing protein</fullName>
    </recommendedName>
</protein>
<dbReference type="InterPro" id="IPR043519">
    <property type="entry name" value="NT_sf"/>
</dbReference>
<dbReference type="PANTHER" id="PTHR47545:SF1">
    <property type="entry name" value="MULTIFUNCTIONAL CCA PROTEIN"/>
    <property type="match status" value="1"/>
</dbReference>
<sequence>MKKYLVGGAVRDELLGLSNQETEKDYVVVGSSPEEMKSLGYRQVGKYFPVFLHPESGEEYALARIERKVGSGYSGFEFNTSKEVTLEQDLLRRDLTINAIAKSKDGDLIDPCGGVKDIERKTLRHISDAFTEDPVRLLRVARFAQRFNSLGFKIASETKLLMRQMVISGEVDSLVPERVFRELSLALSAKKASIFFNVLCECGAYQRIFPMLEIEKSVIDELDTVEDIKPEIQFAIWLHQQKIESIDALCGHLKCPKEYHKLAELSSKWGLFMKDFIKHSAKEILDFYLQTDALRRGERFAKLLNVFRVLSFDVQIVSQLADGLREIDVAELDKAQIVEELFEKRLSVIRQFLDTT</sequence>
<dbReference type="GO" id="GO:0046872">
    <property type="term" value="F:metal ion binding"/>
    <property type="evidence" value="ECO:0007669"/>
    <property type="project" value="UniProtKB-KW"/>
</dbReference>
<evidence type="ECO:0008006" key="14">
    <source>
        <dbReference type="Google" id="ProtNLM"/>
    </source>
</evidence>
<dbReference type="InterPro" id="IPR032828">
    <property type="entry name" value="PolyA_RNA-bd"/>
</dbReference>
<evidence type="ECO:0000256" key="10">
    <source>
        <dbReference type="ARBA" id="ARBA00022884"/>
    </source>
</evidence>
<gene>
    <name evidence="13" type="ORF">METZ01_LOCUS13218</name>
</gene>
<keyword evidence="8" id="KW-0067">ATP-binding</keyword>
<evidence type="ECO:0000256" key="3">
    <source>
        <dbReference type="ARBA" id="ARBA00022694"/>
    </source>
</evidence>
<dbReference type="InterPro" id="IPR002646">
    <property type="entry name" value="PolA_pol_head_dom"/>
</dbReference>
<evidence type="ECO:0000256" key="9">
    <source>
        <dbReference type="ARBA" id="ARBA00022842"/>
    </source>
</evidence>
<keyword evidence="5" id="KW-0479">Metal-binding</keyword>
<evidence type="ECO:0000256" key="8">
    <source>
        <dbReference type="ARBA" id="ARBA00022840"/>
    </source>
</evidence>
<keyword evidence="4" id="KW-0548">Nucleotidyltransferase</keyword>
<dbReference type="GO" id="GO:0016779">
    <property type="term" value="F:nucleotidyltransferase activity"/>
    <property type="evidence" value="ECO:0007669"/>
    <property type="project" value="UniProtKB-KW"/>
</dbReference>
<dbReference type="Gene3D" id="3.30.460.10">
    <property type="entry name" value="Beta Polymerase, domain 2"/>
    <property type="match status" value="1"/>
</dbReference>
<dbReference type="EMBL" id="UINC01000738">
    <property type="protein sequence ID" value="SUZ60364.1"/>
    <property type="molecule type" value="Genomic_DNA"/>
</dbReference>
<evidence type="ECO:0000256" key="6">
    <source>
        <dbReference type="ARBA" id="ARBA00022741"/>
    </source>
</evidence>
<dbReference type="GO" id="GO:0008033">
    <property type="term" value="P:tRNA processing"/>
    <property type="evidence" value="ECO:0007669"/>
    <property type="project" value="UniProtKB-KW"/>
</dbReference>
<accession>A0A381P1J7</accession>
<evidence type="ECO:0000256" key="7">
    <source>
        <dbReference type="ARBA" id="ARBA00022800"/>
    </source>
</evidence>
<feature type="domain" description="Poly A polymerase head" evidence="11">
    <location>
        <begin position="4"/>
        <end position="124"/>
    </location>
</feature>
<dbReference type="Pfam" id="PF01743">
    <property type="entry name" value="PolyA_pol"/>
    <property type="match status" value="1"/>
</dbReference>
<keyword evidence="7" id="KW-0692">RNA repair</keyword>
<evidence type="ECO:0000256" key="2">
    <source>
        <dbReference type="ARBA" id="ARBA00022679"/>
    </source>
</evidence>
<keyword evidence="9" id="KW-0460">Magnesium</keyword>
<organism evidence="13">
    <name type="scientific">marine metagenome</name>
    <dbReference type="NCBI Taxonomy" id="408172"/>
    <lineage>
        <taxon>unclassified sequences</taxon>
        <taxon>metagenomes</taxon>
        <taxon>ecological metagenomes</taxon>
    </lineage>
</organism>
<keyword evidence="10" id="KW-0694">RNA-binding</keyword>
<dbReference type="SUPFAM" id="SSF81891">
    <property type="entry name" value="Poly A polymerase C-terminal region-like"/>
    <property type="match status" value="1"/>
</dbReference>
<evidence type="ECO:0000259" key="11">
    <source>
        <dbReference type="Pfam" id="PF01743"/>
    </source>
</evidence>
<dbReference type="GO" id="GO:0042245">
    <property type="term" value="P:RNA repair"/>
    <property type="evidence" value="ECO:0007669"/>
    <property type="project" value="UniProtKB-KW"/>
</dbReference>
<keyword evidence="2" id="KW-0808">Transferase</keyword>
<keyword evidence="3" id="KW-0819">tRNA processing</keyword>
<keyword evidence="6" id="KW-0547">Nucleotide-binding</keyword>
<reference evidence="13" key="1">
    <citation type="submission" date="2018-05" db="EMBL/GenBank/DDBJ databases">
        <authorList>
            <person name="Lanie J.A."/>
            <person name="Ng W.-L."/>
            <person name="Kazmierczak K.M."/>
            <person name="Andrzejewski T.M."/>
            <person name="Davidsen T.M."/>
            <person name="Wayne K.J."/>
            <person name="Tettelin H."/>
            <person name="Glass J.I."/>
            <person name="Rusch D."/>
            <person name="Podicherti R."/>
            <person name="Tsui H.-C.T."/>
            <person name="Winkler M.E."/>
        </authorList>
    </citation>
    <scope>NUCLEOTIDE SEQUENCE</scope>
</reference>
<comment type="cofactor">
    <cofactor evidence="1">
        <name>Mg(2+)</name>
        <dbReference type="ChEBI" id="CHEBI:18420"/>
    </cofactor>
</comment>
<proteinExistence type="predicted"/>
<dbReference type="Gene3D" id="1.10.3090.10">
    <property type="entry name" value="cca-adding enzyme, domain 2"/>
    <property type="match status" value="1"/>
</dbReference>
<evidence type="ECO:0000256" key="4">
    <source>
        <dbReference type="ARBA" id="ARBA00022695"/>
    </source>
</evidence>
<dbReference type="GO" id="GO:0003723">
    <property type="term" value="F:RNA binding"/>
    <property type="evidence" value="ECO:0007669"/>
    <property type="project" value="UniProtKB-KW"/>
</dbReference>